<feature type="repeat" description="TPR" evidence="5">
    <location>
        <begin position="132"/>
        <end position="165"/>
    </location>
</feature>
<dbReference type="InterPro" id="IPR019734">
    <property type="entry name" value="TPR_rpt"/>
</dbReference>
<gene>
    <name evidence="8" type="ORF">MN116_006540</name>
</gene>
<reference evidence="8" key="2">
    <citation type="journal article" date="2023" name="Infect Dis Poverty">
        <title>Chromosome-scale genome of the human blood fluke Schistosoma mekongi and its implications for public health.</title>
        <authorList>
            <person name="Zhou M."/>
            <person name="Xu L."/>
            <person name="Xu D."/>
            <person name="Chen W."/>
            <person name="Khan J."/>
            <person name="Hu Y."/>
            <person name="Huang H."/>
            <person name="Wei H."/>
            <person name="Zhang Y."/>
            <person name="Chusongsang P."/>
            <person name="Tanasarnprasert K."/>
            <person name="Hu X."/>
            <person name="Limpanont Y."/>
            <person name="Lv Z."/>
        </authorList>
    </citation>
    <scope>NUCLEOTIDE SEQUENCE</scope>
    <source>
        <strain evidence="8">LV_2022a</strain>
    </source>
</reference>
<sequence>MDPEKFLSFQMQMRENNMEVEDFLKDFDSWKQTVESKSQHSENSHPELPAVRNSLLKKHKKKSAKQATNKKNTERIKAYDYRAWDKFANQALEEDDDDNGSSPDKISAPQNDRDCSSETDEEQEDLRRIKLSKEARELGNIRFKEGKLNEAIEHYTMAIRLAPEDSTSYTNRALTYIKTERYASAEADCTAALKLDRTSVKAFYRRALARKGLGHTTGAIEDLEELLKYNPDNKTALNELEALIGRKEVSTPKSSIPCSSTFQSRNPRKMRRIPIIEVGSNDHNKLLKTCTQNITKSDCNNIYVQNKNNSIMNKDEFKKNNALHSTLEASTMLSASRKISSPNKEVSTGNTTITCVNNPINKHELLRNINLRKPPSNWFQLERELRELCQRSTSSHNYLSKEAITYLCNIQPTDYEKLFGENMDSDFLSRMIQAFSQSDQLTNQQIADRLIFLSKLPRFDIAWMMTGESERVSMIKSIKTLQNDNSISKEALRQICVQFECE</sequence>
<feature type="compositionally biased region" description="Polar residues" evidence="6">
    <location>
        <begin position="100"/>
        <end position="110"/>
    </location>
</feature>
<dbReference type="EMBL" id="JALJAT010000004">
    <property type="protein sequence ID" value="KAK4470076.1"/>
    <property type="molecule type" value="Genomic_DNA"/>
</dbReference>
<reference evidence="8" key="1">
    <citation type="submission" date="2022-04" db="EMBL/GenBank/DDBJ databases">
        <authorList>
            <person name="Xu L."/>
            <person name="Lv Z."/>
        </authorList>
    </citation>
    <scope>NUCLEOTIDE SEQUENCE</scope>
    <source>
        <strain evidence="8">LV_2022a</strain>
    </source>
</reference>
<comment type="similarity">
    <text evidence="3">Belongs to the RPAP3 family.</text>
</comment>
<dbReference type="Pfam" id="PF13414">
    <property type="entry name" value="TPR_11"/>
    <property type="match status" value="1"/>
</dbReference>
<dbReference type="Pfam" id="PF13181">
    <property type="entry name" value="TPR_8"/>
    <property type="match status" value="1"/>
</dbReference>
<accession>A0AAE1Z9G3</accession>
<dbReference type="AlphaFoldDB" id="A0AAE1Z9G3"/>
<evidence type="ECO:0000313" key="9">
    <source>
        <dbReference type="Proteomes" id="UP001292079"/>
    </source>
</evidence>
<dbReference type="PROSITE" id="PS50005">
    <property type="entry name" value="TPR"/>
    <property type="match status" value="1"/>
</dbReference>
<feature type="region of interest" description="Disordered" evidence="6">
    <location>
        <begin position="93"/>
        <end position="126"/>
    </location>
</feature>
<dbReference type="PANTHER" id="PTHR46423">
    <property type="entry name" value="RNA POLYMERASE II-ASSOCIATED PROTEIN 3"/>
    <property type="match status" value="1"/>
</dbReference>
<evidence type="ECO:0000256" key="2">
    <source>
        <dbReference type="ARBA" id="ARBA00022803"/>
    </source>
</evidence>
<evidence type="ECO:0000256" key="5">
    <source>
        <dbReference type="PROSITE-ProRule" id="PRU00339"/>
    </source>
</evidence>
<evidence type="ECO:0000313" key="8">
    <source>
        <dbReference type="EMBL" id="KAK4470076.1"/>
    </source>
</evidence>
<dbReference type="InterPro" id="IPR011990">
    <property type="entry name" value="TPR-like_helical_dom_sf"/>
</dbReference>
<evidence type="ECO:0000256" key="4">
    <source>
        <dbReference type="ARBA" id="ARBA00040133"/>
    </source>
</evidence>
<organism evidence="8 9">
    <name type="scientific">Schistosoma mekongi</name>
    <name type="common">Parasitic worm</name>
    <dbReference type="NCBI Taxonomy" id="38744"/>
    <lineage>
        <taxon>Eukaryota</taxon>
        <taxon>Metazoa</taxon>
        <taxon>Spiralia</taxon>
        <taxon>Lophotrochozoa</taxon>
        <taxon>Platyhelminthes</taxon>
        <taxon>Trematoda</taxon>
        <taxon>Digenea</taxon>
        <taxon>Strigeidida</taxon>
        <taxon>Schistosomatoidea</taxon>
        <taxon>Schistosomatidae</taxon>
        <taxon>Schistosoma</taxon>
    </lineage>
</organism>
<feature type="region of interest" description="Disordered" evidence="6">
    <location>
        <begin position="32"/>
        <end position="74"/>
    </location>
</feature>
<evidence type="ECO:0000256" key="6">
    <source>
        <dbReference type="SAM" id="MobiDB-lite"/>
    </source>
</evidence>
<keyword evidence="2 5" id="KW-0802">TPR repeat</keyword>
<dbReference type="PANTHER" id="PTHR46423:SF1">
    <property type="entry name" value="RNA POLYMERASE II-ASSOCIATED PROTEIN 3"/>
    <property type="match status" value="1"/>
</dbReference>
<keyword evidence="1" id="KW-0677">Repeat</keyword>
<dbReference type="Gene3D" id="1.25.40.10">
    <property type="entry name" value="Tetratricopeptide repeat domain"/>
    <property type="match status" value="1"/>
</dbReference>
<dbReference type="Proteomes" id="UP001292079">
    <property type="component" value="Unassembled WGS sequence"/>
</dbReference>
<evidence type="ECO:0000256" key="1">
    <source>
        <dbReference type="ARBA" id="ARBA00022737"/>
    </source>
</evidence>
<proteinExistence type="inferred from homology"/>
<name>A0AAE1Z9G3_SCHME</name>
<dbReference type="InterPro" id="IPR051966">
    <property type="entry name" value="RPAP3"/>
</dbReference>
<dbReference type="SMART" id="SM00028">
    <property type="entry name" value="TPR"/>
    <property type="match status" value="3"/>
</dbReference>
<protein>
    <recommendedName>
        <fullName evidence="4">RNA polymerase II-associated protein 3</fullName>
    </recommendedName>
</protein>
<evidence type="ECO:0000256" key="3">
    <source>
        <dbReference type="ARBA" id="ARBA00038275"/>
    </source>
</evidence>
<feature type="compositionally biased region" description="Basic residues" evidence="6">
    <location>
        <begin position="55"/>
        <end position="64"/>
    </location>
</feature>
<dbReference type="Pfam" id="PF13877">
    <property type="entry name" value="RPAP3_C"/>
    <property type="match status" value="1"/>
</dbReference>
<dbReference type="SUPFAM" id="SSF48452">
    <property type="entry name" value="TPR-like"/>
    <property type="match status" value="1"/>
</dbReference>
<comment type="caution">
    <text evidence="8">The sequence shown here is derived from an EMBL/GenBank/DDBJ whole genome shotgun (WGS) entry which is preliminary data.</text>
</comment>
<dbReference type="GO" id="GO:0101031">
    <property type="term" value="C:protein folding chaperone complex"/>
    <property type="evidence" value="ECO:0007669"/>
    <property type="project" value="TreeGrafter"/>
</dbReference>
<evidence type="ECO:0000259" key="7">
    <source>
        <dbReference type="Pfam" id="PF13877"/>
    </source>
</evidence>
<feature type="domain" description="RNA-polymerase II-associated protein 3-like C-terminal" evidence="7">
    <location>
        <begin position="374"/>
        <end position="471"/>
    </location>
</feature>
<dbReference type="InterPro" id="IPR025986">
    <property type="entry name" value="RPAP3-like_C"/>
</dbReference>
<keyword evidence="9" id="KW-1185">Reference proteome</keyword>